<organism evidence="2 3">
    <name type="scientific">Heterorhabditis bacteriophora</name>
    <name type="common">Entomopathogenic nematode worm</name>
    <dbReference type="NCBI Taxonomy" id="37862"/>
    <lineage>
        <taxon>Eukaryota</taxon>
        <taxon>Metazoa</taxon>
        <taxon>Ecdysozoa</taxon>
        <taxon>Nematoda</taxon>
        <taxon>Chromadorea</taxon>
        <taxon>Rhabditida</taxon>
        <taxon>Rhabditina</taxon>
        <taxon>Rhabditomorpha</taxon>
        <taxon>Strongyloidea</taxon>
        <taxon>Heterorhabditidae</taxon>
        <taxon>Heterorhabditis</taxon>
    </lineage>
</organism>
<keyword evidence="1" id="KW-0472">Membrane</keyword>
<evidence type="ECO:0000313" key="2">
    <source>
        <dbReference type="Proteomes" id="UP000095283"/>
    </source>
</evidence>
<proteinExistence type="predicted"/>
<dbReference type="AlphaFoldDB" id="A0A1I7X8P6"/>
<sequence length="116" mass="13298">MRRAVADKLFRFRRARHTSNDTDSNTDGFDYIDIEAEELSKKVSKHLWVIQENDVFAEEALDKAICIRTIFILSTIVLVCTSIVILLVAFLQRRRKSEGVMPNPQNSTVNITALRC</sequence>
<dbReference type="WBParaSite" id="Hba_13808">
    <property type="protein sequence ID" value="Hba_13808"/>
    <property type="gene ID" value="Hba_13808"/>
</dbReference>
<evidence type="ECO:0000313" key="3">
    <source>
        <dbReference type="WBParaSite" id="Hba_13808"/>
    </source>
</evidence>
<keyword evidence="1" id="KW-1133">Transmembrane helix</keyword>
<feature type="transmembrane region" description="Helical" evidence="1">
    <location>
        <begin position="70"/>
        <end position="91"/>
    </location>
</feature>
<evidence type="ECO:0000256" key="1">
    <source>
        <dbReference type="SAM" id="Phobius"/>
    </source>
</evidence>
<protein>
    <submittedName>
        <fullName evidence="3">Transmembrane protein</fullName>
    </submittedName>
</protein>
<name>A0A1I7X8P6_HETBA</name>
<keyword evidence="2" id="KW-1185">Reference proteome</keyword>
<keyword evidence="1" id="KW-0812">Transmembrane</keyword>
<accession>A0A1I7X8P6</accession>
<reference evidence="3" key="1">
    <citation type="submission" date="2016-11" db="UniProtKB">
        <authorList>
            <consortium name="WormBaseParasite"/>
        </authorList>
    </citation>
    <scope>IDENTIFICATION</scope>
</reference>
<dbReference type="Proteomes" id="UP000095283">
    <property type="component" value="Unplaced"/>
</dbReference>